<evidence type="ECO:0000313" key="1">
    <source>
        <dbReference type="EMBL" id="BDP43353.1"/>
    </source>
</evidence>
<reference evidence="1" key="1">
    <citation type="submission" date="2022-07" db="EMBL/GenBank/DDBJ databases">
        <title>Complete Genome Sequence of the Radioresistant Bacterium Deinococcus aetherius ST0316, Isolated from the Air Dust collected in Lower Stratosphere above Japan.</title>
        <authorList>
            <person name="Satoh K."/>
            <person name="Hagiwara K."/>
            <person name="Katsumata K."/>
            <person name="Kubo A."/>
            <person name="Yokobori S."/>
            <person name="Yamagishi A."/>
            <person name="Oono Y."/>
            <person name="Narumi I."/>
        </authorList>
    </citation>
    <scope>NUCLEOTIDE SEQUENCE</scope>
    <source>
        <strain evidence="1">ST0316</strain>
        <plasmid evidence="1">pDAETH-1</plasmid>
    </source>
</reference>
<keyword evidence="2" id="KW-1185">Reference proteome</keyword>
<keyword evidence="1" id="KW-0614">Plasmid</keyword>
<protein>
    <submittedName>
        <fullName evidence="1">Uncharacterized protein</fullName>
    </submittedName>
</protein>
<evidence type="ECO:0000313" key="2">
    <source>
        <dbReference type="Proteomes" id="UP001064971"/>
    </source>
</evidence>
<dbReference type="EMBL" id="AP026561">
    <property type="protein sequence ID" value="BDP43353.1"/>
    <property type="molecule type" value="Genomic_DNA"/>
</dbReference>
<sequence length="158" mass="17254">MEHGKFPQSCPIAPQLVGVNDLRDVVFPQQAHEKGLSGPSVATFLKQDVQHFPTFVHCPPQPVVDPADLDAHLVQMPPRTPTGFSMTQFLDEERREFDVPPSEGFVADLNTALVEQFLNVTLAEGEAVLEPQGVADDAQGKTVAVGLPVRHSSPPYRH</sequence>
<proteinExistence type="predicted"/>
<organism evidence="1 2">
    <name type="scientific">Deinococcus aetherius</name>
    <dbReference type="NCBI Taxonomy" id="200252"/>
    <lineage>
        <taxon>Bacteria</taxon>
        <taxon>Thermotogati</taxon>
        <taxon>Deinococcota</taxon>
        <taxon>Deinococci</taxon>
        <taxon>Deinococcales</taxon>
        <taxon>Deinococcaceae</taxon>
        <taxon>Deinococcus</taxon>
    </lineage>
</organism>
<dbReference type="Proteomes" id="UP001064971">
    <property type="component" value="Plasmid pDAETH-1"/>
</dbReference>
<name>A0ABN6RKQ4_9DEIO</name>
<accession>A0ABN6RKQ4</accession>
<gene>
    <name evidence="1" type="ORF">DAETH_33220</name>
</gene>
<geneLocation type="plasmid" evidence="1 2">
    <name>pDAETH-1</name>
</geneLocation>